<evidence type="ECO:0000256" key="1">
    <source>
        <dbReference type="SAM" id="Phobius"/>
    </source>
</evidence>
<proteinExistence type="predicted"/>
<gene>
    <name evidence="2" type="ORF">ACFSHS_15715</name>
</gene>
<organism evidence="2 3">
    <name type="scientific">Blastococcus deserti</name>
    <dbReference type="NCBI Taxonomy" id="2259033"/>
    <lineage>
        <taxon>Bacteria</taxon>
        <taxon>Bacillati</taxon>
        <taxon>Actinomycetota</taxon>
        <taxon>Actinomycetes</taxon>
        <taxon>Geodermatophilales</taxon>
        <taxon>Geodermatophilaceae</taxon>
        <taxon>Blastococcus</taxon>
    </lineage>
</organism>
<dbReference type="EMBL" id="JBHUHP010000016">
    <property type="protein sequence ID" value="MFD2093021.1"/>
    <property type="molecule type" value="Genomic_DNA"/>
</dbReference>
<comment type="caution">
    <text evidence="2">The sequence shown here is derived from an EMBL/GenBank/DDBJ whole genome shotgun (WGS) entry which is preliminary data.</text>
</comment>
<dbReference type="Proteomes" id="UP001597402">
    <property type="component" value="Unassembled WGS sequence"/>
</dbReference>
<protein>
    <submittedName>
        <fullName evidence="2">Uncharacterized protein</fullName>
    </submittedName>
</protein>
<accession>A0ABW4XC42</accession>
<feature type="transmembrane region" description="Helical" evidence="1">
    <location>
        <begin position="170"/>
        <end position="189"/>
    </location>
</feature>
<dbReference type="RefSeq" id="WP_376878047.1">
    <property type="nucleotide sequence ID" value="NZ_JBHUHP010000016.1"/>
</dbReference>
<keyword evidence="1" id="KW-0812">Transmembrane</keyword>
<feature type="transmembrane region" description="Helical" evidence="1">
    <location>
        <begin position="107"/>
        <end position="129"/>
    </location>
</feature>
<feature type="transmembrane region" description="Helical" evidence="1">
    <location>
        <begin position="136"/>
        <end position="158"/>
    </location>
</feature>
<sequence length="199" mass="20493">MMQLERAALGAAVALSVLSIGDAVWRATSEAVAPWDTEGGTTWVVVATNLLMAVTFALLAAVLVRHARRIDDGSAARRWIRRLLAADLAVLASGFVVVNVIDPESVGTVAGVTFLAMFALGAALGAALLRRPDVRLPAALMVAAIPVIGLTFALEALAPGWGHPGYAETALYLGIAMLGLAAAGSGTRTPDRATVGARR</sequence>
<name>A0ABW4XC42_9ACTN</name>
<evidence type="ECO:0000313" key="2">
    <source>
        <dbReference type="EMBL" id="MFD2093021.1"/>
    </source>
</evidence>
<evidence type="ECO:0000313" key="3">
    <source>
        <dbReference type="Proteomes" id="UP001597402"/>
    </source>
</evidence>
<feature type="transmembrane region" description="Helical" evidence="1">
    <location>
        <begin position="42"/>
        <end position="63"/>
    </location>
</feature>
<keyword evidence="1" id="KW-1133">Transmembrane helix</keyword>
<feature type="transmembrane region" description="Helical" evidence="1">
    <location>
        <begin position="83"/>
        <end position="101"/>
    </location>
</feature>
<keyword evidence="1" id="KW-0472">Membrane</keyword>
<keyword evidence="3" id="KW-1185">Reference proteome</keyword>
<reference evidence="3" key="1">
    <citation type="journal article" date="2019" name="Int. J. Syst. Evol. Microbiol.">
        <title>The Global Catalogue of Microorganisms (GCM) 10K type strain sequencing project: providing services to taxonomists for standard genome sequencing and annotation.</title>
        <authorList>
            <consortium name="The Broad Institute Genomics Platform"/>
            <consortium name="The Broad Institute Genome Sequencing Center for Infectious Disease"/>
            <person name="Wu L."/>
            <person name="Ma J."/>
        </authorList>
    </citation>
    <scope>NUCLEOTIDE SEQUENCE [LARGE SCALE GENOMIC DNA]</scope>
    <source>
        <strain evidence="3">JCM 3338</strain>
    </source>
</reference>